<dbReference type="SUPFAM" id="SSF53850">
    <property type="entry name" value="Periplasmic binding protein-like II"/>
    <property type="match status" value="1"/>
</dbReference>
<dbReference type="PANTHER" id="PTHR30061">
    <property type="entry name" value="MALTOSE-BINDING PERIPLASMIC PROTEIN"/>
    <property type="match status" value="1"/>
</dbReference>
<gene>
    <name evidence="5" type="ORF">DAETH_40790</name>
</gene>
<name>A0ABM8AJW2_9DEIO</name>
<keyword evidence="3 4" id="KW-0732">Signal</keyword>
<evidence type="ECO:0000313" key="6">
    <source>
        <dbReference type="Proteomes" id="UP001064971"/>
    </source>
</evidence>
<comment type="similarity">
    <text evidence="1">Belongs to the bacterial solute-binding protein 1 family.</text>
</comment>
<dbReference type="InterPro" id="IPR006059">
    <property type="entry name" value="SBP"/>
</dbReference>
<organism evidence="5 6">
    <name type="scientific">Deinococcus aetherius</name>
    <dbReference type="NCBI Taxonomy" id="200252"/>
    <lineage>
        <taxon>Bacteria</taxon>
        <taxon>Thermotogati</taxon>
        <taxon>Deinococcota</taxon>
        <taxon>Deinococci</taxon>
        <taxon>Deinococcales</taxon>
        <taxon>Deinococcaceae</taxon>
        <taxon>Deinococcus</taxon>
    </lineage>
</organism>
<keyword evidence="2" id="KW-0813">Transport</keyword>
<accession>A0ABM8AJW2</accession>
<dbReference type="RefSeq" id="WP_264778468.1">
    <property type="nucleotide sequence ID" value="NZ_AP026562.1"/>
</dbReference>
<protein>
    <submittedName>
        <fullName evidence="5">Sugar ABC transporter substrate-binding protein</fullName>
    </submittedName>
</protein>
<geneLocation type="plasmid" evidence="5 6">
    <name>pDAETH-2</name>
</geneLocation>
<sequence>MKHALRMLTLALGVAALSPAQAQQPVQLNFWTYYLSPKFDDYIKGVIAAFEKQNPGIKVNYIDKQGTLEQEFITAVSLGTPPDVVNLWVESTQKAADSGFLTDLGAAVGPSLKTLYYPNSLSNFTVNGKVYGLPWYASFNTGVMAYNNDLVKKAGVTALPKTTAQMIAFAKQVKAKTGAYGWAPAIKDPQGGTFLGVFVDEGLPLIRGNQAVFNSPAHARVLQSYIDLYKADVIPQDLLRKEAFQLSQELYTQGKLATIIGGPQALNRVKDNNKAIYAASQVTMAPLGAGKVQAGGGMALVIPKAAPHPKEALLFAKFMTNRANQVAFAKIVPVVPTAAGSDRDPYFAQARSSKDPIERATGMIGANGANLKTAIPPLKNPTDMFKAFDDNIEAAFLGRKTAQQALNDAATAWNSMMK</sequence>
<evidence type="ECO:0000313" key="5">
    <source>
        <dbReference type="EMBL" id="BDP44110.1"/>
    </source>
</evidence>
<proteinExistence type="inferred from homology"/>
<dbReference type="Pfam" id="PF01547">
    <property type="entry name" value="SBP_bac_1"/>
    <property type="match status" value="1"/>
</dbReference>
<evidence type="ECO:0000256" key="4">
    <source>
        <dbReference type="SAM" id="SignalP"/>
    </source>
</evidence>
<dbReference type="Gene3D" id="3.40.190.10">
    <property type="entry name" value="Periplasmic binding protein-like II"/>
    <property type="match status" value="1"/>
</dbReference>
<keyword evidence="6" id="KW-1185">Reference proteome</keyword>
<dbReference type="CDD" id="cd13585">
    <property type="entry name" value="PBP2_TMBP_like"/>
    <property type="match status" value="1"/>
</dbReference>
<dbReference type="Proteomes" id="UP001064971">
    <property type="component" value="Plasmid pDAETH-2"/>
</dbReference>
<evidence type="ECO:0000256" key="2">
    <source>
        <dbReference type="ARBA" id="ARBA00022448"/>
    </source>
</evidence>
<keyword evidence="5" id="KW-0614">Plasmid</keyword>
<dbReference type="PANTHER" id="PTHR30061:SF50">
    <property type="entry name" value="MALTOSE_MALTODEXTRIN-BINDING PERIPLASMIC PROTEIN"/>
    <property type="match status" value="1"/>
</dbReference>
<dbReference type="EMBL" id="AP026562">
    <property type="protein sequence ID" value="BDP44110.1"/>
    <property type="molecule type" value="Genomic_DNA"/>
</dbReference>
<feature type="chain" id="PRO_5047399525" evidence="4">
    <location>
        <begin position="23"/>
        <end position="418"/>
    </location>
</feature>
<reference evidence="5" key="1">
    <citation type="submission" date="2022-07" db="EMBL/GenBank/DDBJ databases">
        <title>Complete Genome Sequence of the Radioresistant Bacterium Deinococcus aetherius ST0316, Isolated from the Air Dust collected in Lower Stratosphere above Japan.</title>
        <authorList>
            <person name="Satoh K."/>
            <person name="Hagiwara K."/>
            <person name="Katsumata K."/>
            <person name="Kubo A."/>
            <person name="Yokobori S."/>
            <person name="Yamagishi A."/>
            <person name="Oono Y."/>
            <person name="Narumi I."/>
        </authorList>
    </citation>
    <scope>NUCLEOTIDE SEQUENCE</scope>
    <source>
        <strain evidence="5">ST0316</strain>
        <plasmid evidence="5">pDAETH-2</plasmid>
    </source>
</reference>
<evidence type="ECO:0000256" key="3">
    <source>
        <dbReference type="ARBA" id="ARBA00022729"/>
    </source>
</evidence>
<feature type="signal peptide" evidence="4">
    <location>
        <begin position="1"/>
        <end position="22"/>
    </location>
</feature>
<evidence type="ECO:0000256" key="1">
    <source>
        <dbReference type="ARBA" id="ARBA00008520"/>
    </source>
</evidence>